<dbReference type="Proteomes" id="UP001367676">
    <property type="component" value="Unassembled WGS sequence"/>
</dbReference>
<protein>
    <submittedName>
        <fullName evidence="1">Uncharacterized protein</fullName>
    </submittedName>
</protein>
<sequence>MRSIKQPKTASVCLLIAETISTSYVGVLVGKVLTESSQKMVLFRGQSRSSNVESKSDYHVQIEDPATPRLLRISPLRHSYRIPPSRSLETSLYIDDSDADSIISAPAHGDDHISKGAFIIDTTALPSYPLKMNGMWRIM</sequence>
<dbReference type="AlphaFoldDB" id="A0AAN9TGT2"/>
<organism evidence="1 2">
    <name type="scientific">Parthenolecanium corni</name>
    <dbReference type="NCBI Taxonomy" id="536013"/>
    <lineage>
        <taxon>Eukaryota</taxon>
        <taxon>Metazoa</taxon>
        <taxon>Ecdysozoa</taxon>
        <taxon>Arthropoda</taxon>
        <taxon>Hexapoda</taxon>
        <taxon>Insecta</taxon>
        <taxon>Pterygota</taxon>
        <taxon>Neoptera</taxon>
        <taxon>Paraneoptera</taxon>
        <taxon>Hemiptera</taxon>
        <taxon>Sternorrhyncha</taxon>
        <taxon>Coccoidea</taxon>
        <taxon>Coccidae</taxon>
        <taxon>Parthenolecanium</taxon>
    </lineage>
</organism>
<proteinExistence type="predicted"/>
<accession>A0AAN9TGT2</accession>
<dbReference type="EMBL" id="JBBCAQ010000038">
    <property type="protein sequence ID" value="KAK7572183.1"/>
    <property type="molecule type" value="Genomic_DNA"/>
</dbReference>
<name>A0AAN9TGT2_9HEMI</name>
<evidence type="ECO:0000313" key="1">
    <source>
        <dbReference type="EMBL" id="KAK7572183.1"/>
    </source>
</evidence>
<reference evidence="1 2" key="1">
    <citation type="submission" date="2024-03" db="EMBL/GenBank/DDBJ databases">
        <title>Adaptation during the transition from Ophiocordyceps entomopathogen to insect associate is accompanied by gene loss and intensified selection.</title>
        <authorList>
            <person name="Ward C.M."/>
            <person name="Onetto C.A."/>
            <person name="Borneman A.R."/>
        </authorList>
    </citation>
    <scope>NUCLEOTIDE SEQUENCE [LARGE SCALE GENOMIC DNA]</scope>
    <source>
        <strain evidence="1">AWRI1</strain>
        <tissue evidence="1">Single Adult Female</tissue>
    </source>
</reference>
<evidence type="ECO:0000313" key="2">
    <source>
        <dbReference type="Proteomes" id="UP001367676"/>
    </source>
</evidence>
<gene>
    <name evidence="1" type="ORF">V9T40_014655</name>
</gene>
<keyword evidence="2" id="KW-1185">Reference proteome</keyword>
<comment type="caution">
    <text evidence="1">The sequence shown here is derived from an EMBL/GenBank/DDBJ whole genome shotgun (WGS) entry which is preliminary data.</text>
</comment>